<evidence type="ECO:0000259" key="15">
    <source>
        <dbReference type="PROSITE" id="PS50103"/>
    </source>
</evidence>
<keyword evidence="18" id="KW-1185">Reference proteome</keyword>
<protein>
    <recommendedName>
        <fullName evidence="19">Ammonium transporter</fullName>
    </recommendedName>
</protein>
<dbReference type="GO" id="GO:0008270">
    <property type="term" value="F:zinc ion binding"/>
    <property type="evidence" value="ECO:0007669"/>
    <property type="project" value="UniProtKB-KW"/>
</dbReference>
<feature type="region of interest" description="Disordered" evidence="13">
    <location>
        <begin position="708"/>
        <end position="764"/>
    </location>
</feature>
<dbReference type="SUPFAM" id="SSF90229">
    <property type="entry name" value="CCCH zinc finger"/>
    <property type="match status" value="1"/>
</dbReference>
<keyword evidence="6 12" id="KW-0863">Zinc-finger</keyword>
<feature type="region of interest" description="Disordered" evidence="13">
    <location>
        <begin position="548"/>
        <end position="571"/>
    </location>
</feature>
<dbReference type="EMBL" id="JAPWDV010000001">
    <property type="protein sequence ID" value="KAJ6223434.1"/>
    <property type="molecule type" value="Genomic_DNA"/>
</dbReference>
<dbReference type="Gene3D" id="1.10.3430.10">
    <property type="entry name" value="Ammonium transporter AmtB like domains"/>
    <property type="match status" value="1"/>
</dbReference>
<feature type="compositionally biased region" description="Low complexity" evidence="13">
    <location>
        <begin position="1074"/>
        <end position="1099"/>
    </location>
</feature>
<dbReference type="GO" id="GO:0005886">
    <property type="term" value="C:plasma membrane"/>
    <property type="evidence" value="ECO:0007669"/>
    <property type="project" value="TreeGrafter"/>
</dbReference>
<gene>
    <name evidence="17" type="ORF">RDWZM_001979</name>
</gene>
<evidence type="ECO:0000256" key="1">
    <source>
        <dbReference type="ARBA" id="ARBA00004141"/>
    </source>
</evidence>
<feature type="region of interest" description="Disordered" evidence="13">
    <location>
        <begin position="471"/>
        <end position="536"/>
    </location>
</feature>
<feature type="transmembrane region" description="Helical" evidence="14">
    <location>
        <begin position="91"/>
        <end position="112"/>
    </location>
</feature>
<keyword evidence="8 14" id="KW-1133">Transmembrane helix</keyword>
<feature type="compositionally biased region" description="Low complexity" evidence="13">
    <location>
        <begin position="716"/>
        <end position="735"/>
    </location>
</feature>
<feature type="compositionally biased region" description="Low complexity" evidence="13">
    <location>
        <begin position="505"/>
        <end position="519"/>
    </location>
</feature>
<dbReference type="InterPro" id="IPR029020">
    <property type="entry name" value="Ammonium/urea_transptr"/>
</dbReference>
<evidence type="ECO:0000256" key="4">
    <source>
        <dbReference type="ARBA" id="ARBA00022692"/>
    </source>
</evidence>
<reference evidence="17" key="1">
    <citation type="submission" date="2022-12" db="EMBL/GenBank/DDBJ databases">
        <title>Genome assemblies of Blomia tropicalis.</title>
        <authorList>
            <person name="Cui Y."/>
        </authorList>
    </citation>
    <scope>NUCLEOTIDE SEQUENCE</scope>
    <source>
        <tissue evidence="17">Adult mites</tissue>
    </source>
</reference>
<dbReference type="AlphaFoldDB" id="A0A9Q0RR35"/>
<dbReference type="InterPro" id="IPR036855">
    <property type="entry name" value="Znf_CCCH_sf"/>
</dbReference>
<keyword evidence="3" id="KW-0813">Transport</keyword>
<feature type="domain" description="C3H1-type" evidence="15">
    <location>
        <begin position="1235"/>
        <end position="1258"/>
    </location>
</feature>
<dbReference type="FunFam" id="1.10.3430.10:FF:000008">
    <property type="entry name" value="Ammonium transporter"/>
    <property type="match status" value="1"/>
</dbReference>
<feature type="transmembrane region" description="Helical" evidence="14">
    <location>
        <begin position="199"/>
        <end position="215"/>
    </location>
</feature>
<dbReference type="InterPro" id="IPR018047">
    <property type="entry name" value="Ammonium_transpt_CS"/>
</dbReference>
<feature type="transmembrane region" description="Helical" evidence="14">
    <location>
        <begin position="124"/>
        <end position="144"/>
    </location>
</feature>
<evidence type="ECO:0000256" key="12">
    <source>
        <dbReference type="PROSITE-ProRule" id="PRU00723"/>
    </source>
</evidence>
<feature type="compositionally biased region" description="Low complexity" evidence="13">
    <location>
        <begin position="1206"/>
        <end position="1222"/>
    </location>
</feature>
<feature type="compositionally biased region" description="Low complexity" evidence="13">
    <location>
        <begin position="1165"/>
        <end position="1176"/>
    </location>
</feature>
<dbReference type="SUPFAM" id="SSF47676">
    <property type="entry name" value="Conserved domain common to transcription factors TFIIS, elongin A, CRSP70"/>
    <property type="match status" value="1"/>
</dbReference>
<keyword evidence="9 14" id="KW-0472">Membrane</keyword>
<evidence type="ECO:0000256" key="2">
    <source>
        <dbReference type="ARBA" id="ARBA00005887"/>
    </source>
</evidence>
<dbReference type="InterPro" id="IPR000571">
    <property type="entry name" value="Znf_CCCH"/>
</dbReference>
<dbReference type="PROSITE" id="PS01219">
    <property type="entry name" value="AMMONIUM_TRANSP"/>
    <property type="match status" value="1"/>
</dbReference>
<feature type="compositionally biased region" description="Polar residues" evidence="13">
    <location>
        <begin position="1114"/>
        <end position="1129"/>
    </location>
</feature>
<evidence type="ECO:0000256" key="9">
    <source>
        <dbReference type="ARBA" id="ARBA00023136"/>
    </source>
</evidence>
<feature type="transmembrane region" description="Helical" evidence="14">
    <location>
        <begin position="235"/>
        <end position="255"/>
    </location>
</feature>
<comment type="subcellular location">
    <subcellularLocation>
        <location evidence="1">Membrane</location>
        <topology evidence="1">Multi-pass membrane protein</topology>
    </subcellularLocation>
    <subcellularLocation>
        <location evidence="11">Nucleus</location>
    </subcellularLocation>
</comment>
<dbReference type="Pfam" id="PF00909">
    <property type="entry name" value="Ammonium_transp"/>
    <property type="match status" value="1"/>
</dbReference>
<dbReference type="Proteomes" id="UP001142055">
    <property type="component" value="Chromosome 1"/>
</dbReference>
<dbReference type="PANTHER" id="PTHR11730:SF58">
    <property type="entry name" value="AMMONIUM TRANSPORTER"/>
    <property type="match status" value="1"/>
</dbReference>
<feature type="region of interest" description="Disordered" evidence="13">
    <location>
        <begin position="1066"/>
        <end position="1231"/>
    </location>
</feature>
<organism evidence="17 18">
    <name type="scientific">Blomia tropicalis</name>
    <name type="common">Mite</name>
    <dbReference type="NCBI Taxonomy" id="40697"/>
    <lineage>
        <taxon>Eukaryota</taxon>
        <taxon>Metazoa</taxon>
        <taxon>Ecdysozoa</taxon>
        <taxon>Arthropoda</taxon>
        <taxon>Chelicerata</taxon>
        <taxon>Arachnida</taxon>
        <taxon>Acari</taxon>
        <taxon>Acariformes</taxon>
        <taxon>Sarcoptiformes</taxon>
        <taxon>Astigmata</taxon>
        <taxon>Glycyphagoidea</taxon>
        <taxon>Echimyopodidae</taxon>
        <taxon>Blomia</taxon>
    </lineage>
</organism>
<evidence type="ECO:0000256" key="5">
    <source>
        <dbReference type="ARBA" id="ARBA00022723"/>
    </source>
</evidence>
<dbReference type="GO" id="GO:0005634">
    <property type="term" value="C:nucleus"/>
    <property type="evidence" value="ECO:0007669"/>
    <property type="project" value="UniProtKB-SubCell"/>
</dbReference>
<keyword evidence="4 14" id="KW-0812">Transmembrane</keyword>
<keyword evidence="5 12" id="KW-0479">Metal-binding</keyword>
<feature type="domain" description="TFIIS N-terminal" evidence="16">
    <location>
        <begin position="391"/>
        <end position="464"/>
    </location>
</feature>
<feature type="transmembrane region" description="Helical" evidence="14">
    <location>
        <begin position="337"/>
        <end position="358"/>
    </location>
</feature>
<feature type="transmembrane region" description="Helical" evidence="14">
    <location>
        <begin position="12"/>
        <end position="30"/>
    </location>
</feature>
<evidence type="ECO:0000256" key="13">
    <source>
        <dbReference type="SAM" id="MobiDB-lite"/>
    </source>
</evidence>
<feature type="transmembrane region" description="Helical" evidence="14">
    <location>
        <begin position="156"/>
        <end position="179"/>
    </location>
</feature>
<sequence length="1262" mass="139504">MSHVTLDDATWILTSSFVIFTMQTGFSLLESGACGKKNEVNIMVKNLVDVILGGLFYWAIGFGLQYGNDPQCRTGWYGCGYWFLDSGLNDMGHQFATFIFQLSFCTTATTIVSGSMTERTNFNAYIIFSLLNTIVYCIPAGWIWRESGWLYRLGCLDFAGSACVHLIGGVSALVAAYMLKPRIYRYEHGTDSMAMGNPVNAILGNFTLWWGWLGFNCGSTFGVSGNKWEFAERAAVTTLNSSFSGGLLAFVYSYYKLRKIDVSMLINGTLGGLVAITSCAAFTLPLDSLLIGIMGSAVALAVQPLMDKYHIDDPVGAVAVHGGSGIGGGMRLFGVQFLAMICVSAWSGVTTWMLLAAIDKLIPIRMCIEEEILGADIWVHNINFLKIGVWDLIHVWMKACKDNGSVSFLLILLKLLHILPMNIERLRENDCPKIVKKLCKHENKEVSHQSNLIIQKWTEIIKNSPVQNGTNAAIGSSVSKEKKRKSIDNGSSAVTGNDGSKKIKSNSSSVSAKANGSLSERGDGSLSRSNEGDTNQLLNDAEQYESFPRDEISNKLLNNNNNSKETKARPVTVKVKQGKFRLDLSASSQKTSEKVKKKTFDVVKTDGVKPVGTEMKKLPILSRSSLTTNGTIKSLSPLSNNNSNNKNSHVLKDSMGFMDALSVMPVVNKRRRKINKDCDNASTNKLTNSQEVKAELSDEAVSQSTLISIGDSNHDNSNSSQTNSVGSSSESISTSVNPIEPKQKQSNNKNSSTIDSPNKSPPRFSFYKDILEESKCEEVMEQSNSNVPNNAQTNSQNESSDNSVTPVELESTIKHTERNISQSNESEVVTLSNQNSPKSRNDITKVPKPILNYIKKGTKKNVRWPDDDNDLVQVEFFEIDENERINVSRQPQTDIKRFDMRHEGQLLMEAKKRCITYTAWKLIPIYLDPQNVVERGCNSSQRSIQAEAMKLTLECFYIHNQIPDSAREPDLEFVEATEPKIIPLEDENNHEKVNDYSGINAIQSPSVSESNTPGAFDFGATNQNPPSSYNTANDNFGPMGPNNANFGAGPNQPVYSVPPAMPPNPNFMPPPPSMNFDPNVPNANMNQNSFYNNNYNNLNQPPAPSNQAPIFPPNSYQNDNYQPNLNYNSGPIPPNVNPTNIFNSNQQQPPPNYFNQGQGPPPPQTHQQPLPQQAPQSNEMFNPFWPENQNMPPQGANHFGPGPGGQFNPPQSNGPRFPGPRGNNKRGGRRHNDGVCRFFIKFGKCKFEQRCNFSHTIDKPRF</sequence>
<feature type="compositionally biased region" description="Polar residues" evidence="13">
    <location>
        <begin position="488"/>
        <end position="498"/>
    </location>
</feature>
<feature type="compositionally biased region" description="Polar residues" evidence="13">
    <location>
        <begin position="744"/>
        <end position="758"/>
    </location>
</feature>
<dbReference type="InterPro" id="IPR035441">
    <property type="entry name" value="TFIIS/LEDGF_dom_sf"/>
</dbReference>
<accession>A0A9Q0RR35</accession>
<evidence type="ECO:0000256" key="6">
    <source>
        <dbReference type="ARBA" id="ARBA00022771"/>
    </source>
</evidence>
<feature type="transmembrane region" description="Helical" evidence="14">
    <location>
        <begin position="42"/>
        <end position="60"/>
    </location>
</feature>
<dbReference type="GO" id="GO:0097272">
    <property type="term" value="P:ammonium homeostasis"/>
    <property type="evidence" value="ECO:0007669"/>
    <property type="project" value="TreeGrafter"/>
</dbReference>
<name>A0A9Q0RR35_BLOTA</name>
<keyword evidence="7 12" id="KW-0862">Zinc</keyword>
<dbReference type="PROSITE" id="PS50103">
    <property type="entry name" value="ZF_C3H1"/>
    <property type="match status" value="1"/>
</dbReference>
<evidence type="ECO:0000256" key="14">
    <source>
        <dbReference type="SAM" id="Phobius"/>
    </source>
</evidence>
<evidence type="ECO:0000256" key="8">
    <source>
        <dbReference type="ARBA" id="ARBA00022989"/>
    </source>
</evidence>
<dbReference type="GO" id="GO:0008519">
    <property type="term" value="F:ammonium channel activity"/>
    <property type="evidence" value="ECO:0007669"/>
    <property type="project" value="InterPro"/>
</dbReference>
<dbReference type="PROSITE" id="PS51319">
    <property type="entry name" value="TFIIS_N"/>
    <property type="match status" value="1"/>
</dbReference>
<feature type="compositionally biased region" description="Polar residues" evidence="13">
    <location>
        <begin position="526"/>
        <end position="536"/>
    </location>
</feature>
<feature type="transmembrane region" description="Helical" evidence="14">
    <location>
        <begin position="262"/>
        <end position="283"/>
    </location>
</feature>
<feature type="region of interest" description="Disordered" evidence="13">
    <location>
        <begin position="777"/>
        <end position="844"/>
    </location>
</feature>
<dbReference type="PANTHER" id="PTHR11730">
    <property type="entry name" value="AMMONIUM TRANSPORTER"/>
    <property type="match status" value="1"/>
</dbReference>
<evidence type="ECO:0000256" key="11">
    <source>
        <dbReference type="PROSITE-ProRule" id="PRU00649"/>
    </source>
</evidence>
<keyword evidence="10" id="KW-0924">Ammonia transport</keyword>
<feature type="compositionally biased region" description="Low complexity" evidence="13">
    <location>
        <begin position="554"/>
        <end position="563"/>
    </location>
</feature>
<evidence type="ECO:0000313" key="18">
    <source>
        <dbReference type="Proteomes" id="UP001142055"/>
    </source>
</evidence>
<evidence type="ECO:0000256" key="10">
    <source>
        <dbReference type="ARBA" id="ARBA00023177"/>
    </source>
</evidence>
<evidence type="ECO:0000256" key="7">
    <source>
        <dbReference type="ARBA" id="ARBA00022833"/>
    </source>
</evidence>
<evidence type="ECO:0000313" key="17">
    <source>
        <dbReference type="EMBL" id="KAJ6223434.1"/>
    </source>
</evidence>
<comment type="caution">
    <text evidence="17">The sequence shown here is derived from an EMBL/GenBank/DDBJ whole genome shotgun (WGS) entry which is preliminary data.</text>
</comment>
<comment type="similarity">
    <text evidence="2">Belongs to the ammonia transporter channel (TC 1.A.11.2) family.</text>
</comment>
<feature type="zinc finger region" description="C3H1-type" evidence="12">
    <location>
        <begin position="1235"/>
        <end position="1258"/>
    </location>
</feature>
<evidence type="ECO:0000256" key="3">
    <source>
        <dbReference type="ARBA" id="ARBA00022448"/>
    </source>
</evidence>
<proteinExistence type="inferred from homology"/>
<dbReference type="SUPFAM" id="SSF111352">
    <property type="entry name" value="Ammonium transporter"/>
    <property type="match status" value="1"/>
</dbReference>
<dbReference type="InterPro" id="IPR024041">
    <property type="entry name" value="NH4_transpt_AmtB-like_dom"/>
</dbReference>
<keyword evidence="11" id="KW-0539">Nucleus</keyword>
<evidence type="ECO:0000259" key="16">
    <source>
        <dbReference type="PROSITE" id="PS51319"/>
    </source>
</evidence>
<evidence type="ECO:0008006" key="19">
    <source>
        <dbReference type="Google" id="ProtNLM"/>
    </source>
</evidence>
<dbReference type="InterPro" id="IPR017923">
    <property type="entry name" value="TFIIS_N"/>
</dbReference>
<feature type="compositionally biased region" description="Polar residues" evidence="13">
    <location>
        <begin position="781"/>
        <end position="805"/>
    </location>
</feature>
<feature type="compositionally biased region" description="Polar residues" evidence="13">
    <location>
        <begin position="819"/>
        <end position="838"/>
    </location>
</feature>
<dbReference type="Pfam" id="PF08711">
    <property type="entry name" value="Med26"/>
    <property type="match status" value="1"/>
</dbReference>
<dbReference type="Gene3D" id="1.20.930.10">
    <property type="entry name" value="Conserved domain common to transcription factors TFIIS, elongin A, CRSP70"/>
    <property type="match status" value="1"/>
</dbReference>